<dbReference type="FunFam" id="3.30.200.20:FF:000179">
    <property type="entry name" value="SCY1 like pseudokinase 2"/>
    <property type="match status" value="1"/>
</dbReference>
<feature type="compositionally biased region" description="Polar residues" evidence="2">
    <location>
        <begin position="1072"/>
        <end position="1082"/>
    </location>
</feature>
<dbReference type="PROSITE" id="PS50011">
    <property type="entry name" value="PROTEIN_KINASE_DOM"/>
    <property type="match status" value="1"/>
</dbReference>
<feature type="domain" description="Protein kinase" evidence="3">
    <location>
        <begin position="43"/>
        <end position="403"/>
    </location>
</feature>
<feature type="compositionally biased region" description="Low complexity" evidence="2">
    <location>
        <begin position="1083"/>
        <end position="1096"/>
    </location>
</feature>
<dbReference type="SUPFAM" id="SSF48371">
    <property type="entry name" value="ARM repeat"/>
    <property type="match status" value="1"/>
</dbReference>
<dbReference type="InterPro" id="IPR051177">
    <property type="entry name" value="CIK-Related_Protein"/>
</dbReference>
<name>A0A7R8VLE4_TIMDO</name>
<dbReference type="SMART" id="SM00220">
    <property type="entry name" value="S_TKc"/>
    <property type="match status" value="1"/>
</dbReference>
<dbReference type="PANTHER" id="PTHR12984">
    <property type="entry name" value="SCY1-RELATED S/T PROTEIN KINASE-LIKE"/>
    <property type="match status" value="1"/>
</dbReference>
<feature type="compositionally biased region" description="Polar residues" evidence="2">
    <location>
        <begin position="1039"/>
        <end position="1048"/>
    </location>
</feature>
<dbReference type="InterPro" id="IPR011009">
    <property type="entry name" value="Kinase-like_dom_sf"/>
</dbReference>
<dbReference type="Gene3D" id="1.10.510.10">
    <property type="entry name" value="Transferase(Phosphotransferase) domain 1"/>
    <property type="match status" value="2"/>
</dbReference>
<evidence type="ECO:0000256" key="1">
    <source>
        <dbReference type="ARBA" id="ARBA00038349"/>
    </source>
</evidence>
<feature type="compositionally biased region" description="Low complexity" evidence="2">
    <location>
        <begin position="980"/>
        <end position="994"/>
    </location>
</feature>
<dbReference type="SUPFAM" id="SSF56112">
    <property type="entry name" value="Protein kinase-like (PK-like)"/>
    <property type="match status" value="1"/>
</dbReference>
<dbReference type="EMBL" id="OA567186">
    <property type="protein sequence ID" value="CAD7200016.1"/>
    <property type="molecule type" value="Genomic_DNA"/>
</dbReference>
<sequence>MYLDGCSPGMDFLNKLSSTVSSTVSQLSGVLPGNPVTREFEATTHIASAGPGLLWKVYRGYKKSTKQDASIFVFEKRQLERWPRGDRDTILDSLRRGIHQLTKLRHPQILTVQHPLEESRESLAFATEPVFASLANILGWTENVPTPLPTQLHNFKLFEVEIKYGLLQVGEGLVFLHNDVKLLHRNICPEVVLVNLQGAWKIFGFDFCQHSNCVDDMQACRSSITFISLIPGPLLLFHVAFYDNLMSHFFSYCDPSTWSLFIESPAPVALTALLFLFTADLSLFDWFQPVWVFPEPCPGAPLLAQPRLDYLAPEYCLTKTHSPSSDIFSLGMLIYALYHNGRPLHDCNGDWQVSKRRSAELKSLPLTKLQGVAQGLREYVKMMLNVTPELRPDAHQFIKIDFFEDVGVKTLNYLDSLFQWDNLQKSQELNQGPLAQLGSIGVAVPGEGVCEPDDGAVCPAQHPVDLRQLHQGGVLVPCPAAPQDCHEDARAHSGKFSVYEGSQELITPLVCLTPRVEILLIFMQKMELLLKLTPAAEIKTDVLPMLYRALESDAQQIQELCLSVLPTFAGLIDYPAMKNALLPRIKKLCVNTSYISVRVNCLVCVGKLLEHLDKWLVLDEVLPFLPQIPSREPAVLMGILGIYKLSLTDKKLGITKEVMATKILPFLMPLSIENGLTLNQFNALISLIKEMVSRVEGEHRTKLEQLNSIQAESKRRASRFTGQDLLLGEHRTKLEQLNSIQAESKTYFLGSIGPSWNSSTPYRRRASRFTGQDLLLGEHRTKLEQLNSIQAESKTYFLGSIGPSWNSSTPYRRRASRFTGQDLLLGEHRTKLEQLNSIQAESKTYFLGSIGPSWNSSTPYRRRASRFTGQDLLLGEHRTKLEQLNSIQAESKTYFLGSIGPSWNSSTPYRRRASRFTGQDLLLGEHRTKLEQLNSIQAESKSVQLGPSPLLVGAPVPQTELEQMFSGLGLDTYMGGNAATPTPVVNTTNSTASSLSLQDKQRLARQQEALASPPAQPMVSQPAPRLPRPPAPKDLTASLIDTNLTQMRLTRPPTYNWPSPSPASVRPAFNAQGFQGTSPSPWRSTSPLNSLPLSLTPTPPNLPLLRPPSKTLTASEINDLLG</sequence>
<dbReference type="InterPro" id="IPR000719">
    <property type="entry name" value="Prot_kinase_dom"/>
</dbReference>
<organism evidence="4">
    <name type="scientific">Timema douglasi</name>
    <name type="common">Walking stick</name>
    <dbReference type="NCBI Taxonomy" id="61478"/>
    <lineage>
        <taxon>Eukaryota</taxon>
        <taxon>Metazoa</taxon>
        <taxon>Ecdysozoa</taxon>
        <taxon>Arthropoda</taxon>
        <taxon>Hexapoda</taxon>
        <taxon>Insecta</taxon>
        <taxon>Pterygota</taxon>
        <taxon>Neoptera</taxon>
        <taxon>Polyneoptera</taxon>
        <taxon>Phasmatodea</taxon>
        <taxon>Timematodea</taxon>
        <taxon>Timematoidea</taxon>
        <taxon>Timematidae</taxon>
        <taxon>Timema</taxon>
    </lineage>
</organism>
<dbReference type="CDD" id="cd14011">
    <property type="entry name" value="PK_SCY1_like"/>
    <property type="match status" value="1"/>
</dbReference>
<comment type="similarity">
    <text evidence="1">Belongs to the protein kinase superfamily.</text>
</comment>
<evidence type="ECO:0000256" key="2">
    <source>
        <dbReference type="SAM" id="MobiDB-lite"/>
    </source>
</evidence>
<protein>
    <recommendedName>
        <fullName evidence="3">Protein kinase domain-containing protein</fullName>
    </recommendedName>
</protein>
<accession>A0A7R8VLE4</accession>
<dbReference type="GO" id="GO:0004672">
    <property type="term" value="F:protein kinase activity"/>
    <property type="evidence" value="ECO:0007669"/>
    <property type="project" value="InterPro"/>
</dbReference>
<evidence type="ECO:0000259" key="3">
    <source>
        <dbReference type="PROSITE" id="PS50011"/>
    </source>
</evidence>
<feature type="compositionally biased region" description="Pro residues" evidence="2">
    <location>
        <begin position="1097"/>
        <end position="1106"/>
    </location>
</feature>
<reference evidence="4" key="1">
    <citation type="submission" date="2020-11" db="EMBL/GenBank/DDBJ databases">
        <authorList>
            <person name="Tran Van P."/>
        </authorList>
    </citation>
    <scope>NUCLEOTIDE SEQUENCE</scope>
</reference>
<dbReference type="InterPro" id="IPR011989">
    <property type="entry name" value="ARM-like"/>
</dbReference>
<evidence type="ECO:0000313" key="4">
    <source>
        <dbReference type="EMBL" id="CAD7200016.1"/>
    </source>
</evidence>
<dbReference type="GO" id="GO:0005524">
    <property type="term" value="F:ATP binding"/>
    <property type="evidence" value="ECO:0007669"/>
    <property type="project" value="InterPro"/>
</dbReference>
<dbReference type="Gene3D" id="1.25.10.10">
    <property type="entry name" value="Leucine-rich Repeat Variant"/>
    <property type="match status" value="1"/>
</dbReference>
<dbReference type="InterPro" id="IPR016024">
    <property type="entry name" value="ARM-type_fold"/>
</dbReference>
<dbReference type="PANTHER" id="PTHR12984:SF6">
    <property type="entry name" value="SCY1-LIKE PROTEIN 2"/>
    <property type="match status" value="1"/>
</dbReference>
<feature type="region of interest" description="Disordered" evidence="2">
    <location>
        <begin position="980"/>
        <end position="1122"/>
    </location>
</feature>
<dbReference type="Gene3D" id="3.30.200.20">
    <property type="entry name" value="Phosphorylase Kinase, domain 1"/>
    <property type="match status" value="1"/>
</dbReference>
<proteinExistence type="inferred from homology"/>
<gene>
    <name evidence="4" type="ORF">TDIB3V08_LOCUS6250</name>
</gene>
<dbReference type="AlphaFoldDB" id="A0A7R8VLE4"/>